<dbReference type="Gene3D" id="3.90.550.10">
    <property type="entry name" value="Spore Coat Polysaccharide Biosynthesis Protein SpsA, Chain A"/>
    <property type="match status" value="1"/>
</dbReference>
<keyword evidence="2" id="KW-1003">Cell membrane</keyword>
<keyword evidence="5 6" id="KW-0472">Membrane</keyword>
<proteinExistence type="predicted"/>
<dbReference type="Pfam" id="PF00535">
    <property type="entry name" value="Glycos_transf_2"/>
    <property type="match status" value="1"/>
</dbReference>
<dbReference type="Proteomes" id="UP000221024">
    <property type="component" value="Unassembled WGS sequence"/>
</dbReference>
<dbReference type="CDD" id="cd00761">
    <property type="entry name" value="Glyco_tranf_GTA_type"/>
    <property type="match status" value="1"/>
</dbReference>
<gene>
    <name evidence="8" type="ORF">CRI93_14365</name>
</gene>
<accession>A0A2H3NXA5</accession>
<evidence type="ECO:0000259" key="7">
    <source>
        <dbReference type="Pfam" id="PF00535"/>
    </source>
</evidence>
<dbReference type="EMBL" id="PDEP01000019">
    <property type="protein sequence ID" value="PEN04965.1"/>
    <property type="molecule type" value="Genomic_DNA"/>
</dbReference>
<dbReference type="PANTHER" id="PTHR43646:SF2">
    <property type="entry name" value="GLYCOSYLTRANSFERASE 2-LIKE DOMAIN-CONTAINING PROTEIN"/>
    <property type="match status" value="1"/>
</dbReference>
<feature type="domain" description="Glycosyltransferase 2-like" evidence="7">
    <location>
        <begin position="48"/>
        <end position="152"/>
    </location>
</feature>
<keyword evidence="4 8" id="KW-0808">Transferase</keyword>
<feature type="transmembrane region" description="Helical" evidence="6">
    <location>
        <begin position="273"/>
        <end position="302"/>
    </location>
</feature>
<evidence type="ECO:0000256" key="2">
    <source>
        <dbReference type="ARBA" id="ARBA00022475"/>
    </source>
</evidence>
<dbReference type="PANTHER" id="PTHR43646">
    <property type="entry name" value="GLYCOSYLTRANSFERASE"/>
    <property type="match status" value="1"/>
</dbReference>
<keyword evidence="9" id="KW-1185">Reference proteome</keyword>
<dbReference type="InterPro" id="IPR001173">
    <property type="entry name" value="Glyco_trans_2-like"/>
</dbReference>
<keyword evidence="6" id="KW-0812">Transmembrane</keyword>
<organism evidence="8 9">
    <name type="scientific">Longimonas halophila</name>
    <dbReference type="NCBI Taxonomy" id="1469170"/>
    <lineage>
        <taxon>Bacteria</taxon>
        <taxon>Pseudomonadati</taxon>
        <taxon>Rhodothermota</taxon>
        <taxon>Rhodothermia</taxon>
        <taxon>Rhodothermales</taxon>
        <taxon>Salisaetaceae</taxon>
        <taxon>Longimonas</taxon>
    </lineage>
</organism>
<evidence type="ECO:0000256" key="6">
    <source>
        <dbReference type="SAM" id="Phobius"/>
    </source>
</evidence>
<dbReference type="InterPro" id="IPR029044">
    <property type="entry name" value="Nucleotide-diphossugar_trans"/>
</dbReference>
<comment type="subcellular location">
    <subcellularLocation>
        <location evidence="1">Cell membrane</location>
    </subcellularLocation>
</comment>
<dbReference type="GO" id="GO:0005886">
    <property type="term" value="C:plasma membrane"/>
    <property type="evidence" value="ECO:0007669"/>
    <property type="project" value="UniProtKB-SubCell"/>
</dbReference>
<sequence length="376" mass="41640">MSSFAAVLIGIHICVAGVLAANFVYLWMHRPSRGLHADASPDDAASISVLIPARNEAENLQRLLPSLLSQTHTPLEIWVYDDRSTDATAEVVASFNDDRLHLVSGTPLPTGWLGKPHALYQLAQRATGDWYIFLDADTELHHPEAVARWAQQFAARPTPSVATGLPRLRGGAAWLVSLVPNAMLTGLPWPLVKWVDAPSLGALNGQFWMLDAATYHTHEPHRHVRGKVLEDVEIGRYLKSNGVVPYLWDVRDELTVYMYPDTQAAWRGFRKNAYLLMGGHPLAFVLLCAFYTSTFVLAPWVVPWLWISVFGVKVATDRWNGIAWPISLLAPLSYAAGAVLQIDSAWHHWTHNVSWKGRSVAARPAPEEPASQSESG</sequence>
<comment type="caution">
    <text evidence="8">The sequence shown here is derived from an EMBL/GenBank/DDBJ whole genome shotgun (WGS) entry which is preliminary data.</text>
</comment>
<evidence type="ECO:0000313" key="9">
    <source>
        <dbReference type="Proteomes" id="UP000221024"/>
    </source>
</evidence>
<evidence type="ECO:0000313" key="8">
    <source>
        <dbReference type="EMBL" id="PEN04965.1"/>
    </source>
</evidence>
<evidence type="ECO:0000256" key="5">
    <source>
        <dbReference type="ARBA" id="ARBA00023136"/>
    </source>
</evidence>
<protein>
    <submittedName>
        <fullName evidence="8">Glycosyl transferase family 2</fullName>
    </submittedName>
</protein>
<keyword evidence="3" id="KW-0328">Glycosyltransferase</keyword>
<feature type="transmembrane region" description="Helical" evidence="6">
    <location>
        <begin position="6"/>
        <end position="27"/>
    </location>
</feature>
<dbReference type="OrthoDB" id="9800276at2"/>
<name>A0A2H3NXA5_9BACT</name>
<keyword evidence="6" id="KW-1133">Transmembrane helix</keyword>
<feature type="transmembrane region" description="Helical" evidence="6">
    <location>
        <begin position="322"/>
        <end position="342"/>
    </location>
</feature>
<dbReference type="GO" id="GO:0016757">
    <property type="term" value="F:glycosyltransferase activity"/>
    <property type="evidence" value="ECO:0007669"/>
    <property type="project" value="UniProtKB-KW"/>
</dbReference>
<dbReference type="SUPFAM" id="SSF53448">
    <property type="entry name" value="Nucleotide-diphospho-sugar transferases"/>
    <property type="match status" value="1"/>
</dbReference>
<dbReference type="AlphaFoldDB" id="A0A2H3NXA5"/>
<dbReference type="RefSeq" id="WP_098063340.1">
    <property type="nucleotide sequence ID" value="NZ_PDEP01000019.1"/>
</dbReference>
<reference evidence="8 9" key="1">
    <citation type="submission" date="2017-10" db="EMBL/GenBank/DDBJ databases">
        <title>Draft genome of Longimonas halophila.</title>
        <authorList>
            <person name="Goh K.M."/>
            <person name="Shamsir M.S."/>
            <person name="Lim S.W."/>
        </authorList>
    </citation>
    <scope>NUCLEOTIDE SEQUENCE [LARGE SCALE GENOMIC DNA]</scope>
    <source>
        <strain evidence="8 9">KCTC 42399</strain>
    </source>
</reference>
<evidence type="ECO:0000256" key="3">
    <source>
        <dbReference type="ARBA" id="ARBA00022676"/>
    </source>
</evidence>
<evidence type="ECO:0000256" key="4">
    <source>
        <dbReference type="ARBA" id="ARBA00022679"/>
    </source>
</evidence>
<evidence type="ECO:0000256" key="1">
    <source>
        <dbReference type="ARBA" id="ARBA00004236"/>
    </source>
</evidence>